<proteinExistence type="predicted"/>
<keyword evidence="2" id="KW-1185">Reference proteome</keyword>
<evidence type="ECO:0000313" key="2">
    <source>
        <dbReference type="Proteomes" id="UP000499080"/>
    </source>
</evidence>
<protein>
    <submittedName>
        <fullName evidence="1">Uncharacterized protein</fullName>
    </submittedName>
</protein>
<gene>
    <name evidence="1" type="ORF">AVEN_60864_1</name>
</gene>
<accession>A0A4Y2IQH5</accession>
<comment type="caution">
    <text evidence="1">The sequence shown here is derived from an EMBL/GenBank/DDBJ whole genome shotgun (WGS) entry which is preliminary data.</text>
</comment>
<evidence type="ECO:0000313" key="1">
    <source>
        <dbReference type="EMBL" id="GBM79216.1"/>
    </source>
</evidence>
<reference evidence="1 2" key="1">
    <citation type="journal article" date="2019" name="Sci. Rep.">
        <title>Orb-weaving spider Araneus ventricosus genome elucidates the spidroin gene catalogue.</title>
        <authorList>
            <person name="Kono N."/>
            <person name="Nakamura H."/>
            <person name="Ohtoshi R."/>
            <person name="Moran D.A.P."/>
            <person name="Shinohara A."/>
            <person name="Yoshida Y."/>
            <person name="Fujiwara M."/>
            <person name="Mori M."/>
            <person name="Tomita M."/>
            <person name="Arakawa K."/>
        </authorList>
    </citation>
    <scope>NUCLEOTIDE SEQUENCE [LARGE SCALE GENOMIC DNA]</scope>
</reference>
<dbReference type="EMBL" id="BGPR01002809">
    <property type="protein sequence ID" value="GBM79216.1"/>
    <property type="molecule type" value="Genomic_DNA"/>
</dbReference>
<dbReference type="AlphaFoldDB" id="A0A4Y2IQH5"/>
<name>A0A4Y2IQH5_ARAVE</name>
<organism evidence="1 2">
    <name type="scientific">Araneus ventricosus</name>
    <name type="common">Orbweaver spider</name>
    <name type="synonym">Epeira ventricosa</name>
    <dbReference type="NCBI Taxonomy" id="182803"/>
    <lineage>
        <taxon>Eukaryota</taxon>
        <taxon>Metazoa</taxon>
        <taxon>Ecdysozoa</taxon>
        <taxon>Arthropoda</taxon>
        <taxon>Chelicerata</taxon>
        <taxon>Arachnida</taxon>
        <taxon>Araneae</taxon>
        <taxon>Araneomorphae</taxon>
        <taxon>Entelegynae</taxon>
        <taxon>Araneoidea</taxon>
        <taxon>Araneidae</taxon>
        <taxon>Araneus</taxon>
    </lineage>
</organism>
<dbReference type="Proteomes" id="UP000499080">
    <property type="component" value="Unassembled WGS sequence"/>
</dbReference>
<sequence length="93" mass="10389">MFNLEVRALGIGGLDAWPLHYGPSKGRGQSPIFWCAAAFLHSRYCMSNLVRWNFFLDFLGYECHLISEVSRGLVVLGSLEITFLVNVVLPLAS</sequence>